<dbReference type="AlphaFoldDB" id="A0A090AHS0"/>
<sequence>MRNIFRLVTLIGTLLFITIIYATPSAATWQRENLIGCNEKYFYTFIMERNNPASYYEYTETFSLAQYEIASSKLVNKTVIRKTRHVDKQADGHWVKEEQQTNAFDLNQFLSKDNLVYIFPADMSETQWFVQADGIYLQGDKGKAILVPKADLATKVPWFNAYSRIAGLYEINNNYYVLLEQGDELGGRSLENDFQQMIMVVTSDNYNKSWQLLNQRTTQKLSSDQNPWQVQVGCFKTVSSADQLVKQLAKAEFKAQINFSKSTHCHRVILIPRQVTQDAAKQQAQQLQEKLNIKGYIGKVEE</sequence>
<evidence type="ECO:0000259" key="1">
    <source>
        <dbReference type="PROSITE" id="PS51724"/>
    </source>
</evidence>
<dbReference type="InterPro" id="IPR036680">
    <property type="entry name" value="SPOR-like_sf"/>
</dbReference>
<accession>A0A090AHS0</accession>
<dbReference type="PROSITE" id="PS51724">
    <property type="entry name" value="SPOR"/>
    <property type="match status" value="1"/>
</dbReference>
<proteinExistence type="predicted"/>
<keyword evidence="3" id="KW-1185">Reference proteome</keyword>
<dbReference type="STRING" id="40754.THII_0585"/>
<evidence type="ECO:0000313" key="3">
    <source>
        <dbReference type="Proteomes" id="UP000031623"/>
    </source>
</evidence>
<protein>
    <recommendedName>
        <fullName evidence="1">SPOR domain-containing protein</fullName>
    </recommendedName>
</protein>
<dbReference type="EMBL" id="AP014633">
    <property type="protein sequence ID" value="BAP54882.1"/>
    <property type="molecule type" value="Genomic_DNA"/>
</dbReference>
<dbReference type="Pfam" id="PF05036">
    <property type="entry name" value="SPOR"/>
    <property type="match status" value="1"/>
</dbReference>
<reference evidence="2 3" key="1">
    <citation type="journal article" date="2014" name="ISME J.">
        <title>Ecophysiology of Thioploca ingrica as revealed by the complete genome sequence supplemented with proteomic evidence.</title>
        <authorList>
            <person name="Kojima H."/>
            <person name="Ogura Y."/>
            <person name="Yamamoto N."/>
            <person name="Togashi T."/>
            <person name="Mori H."/>
            <person name="Watanabe T."/>
            <person name="Nemoto F."/>
            <person name="Kurokawa K."/>
            <person name="Hayashi T."/>
            <person name="Fukui M."/>
        </authorList>
    </citation>
    <scope>NUCLEOTIDE SEQUENCE [LARGE SCALE GENOMIC DNA]</scope>
</reference>
<name>A0A090AHS0_9GAMM</name>
<evidence type="ECO:0000313" key="2">
    <source>
        <dbReference type="EMBL" id="BAP54882.1"/>
    </source>
</evidence>
<organism evidence="2 3">
    <name type="scientific">Thioploca ingrica</name>
    <dbReference type="NCBI Taxonomy" id="40754"/>
    <lineage>
        <taxon>Bacteria</taxon>
        <taxon>Pseudomonadati</taxon>
        <taxon>Pseudomonadota</taxon>
        <taxon>Gammaproteobacteria</taxon>
        <taxon>Thiotrichales</taxon>
        <taxon>Thiotrichaceae</taxon>
        <taxon>Thioploca</taxon>
    </lineage>
</organism>
<dbReference type="SUPFAM" id="SSF110997">
    <property type="entry name" value="Sporulation related repeat"/>
    <property type="match status" value="1"/>
</dbReference>
<dbReference type="HOGENOM" id="CLU_921140_0_0_6"/>
<dbReference type="InterPro" id="IPR007730">
    <property type="entry name" value="SPOR-like_dom"/>
</dbReference>
<dbReference type="Proteomes" id="UP000031623">
    <property type="component" value="Chromosome"/>
</dbReference>
<dbReference type="KEGG" id="tig:THII_0585"/>
<gene>
    <name evidence="2" type="ORF">THII_0585</name>
</gene>
<dbReference type="GO" id="GO:0042834">
    <property type="term" value="F:peptidoglycan binding"/>
    <property type="evidence" value="ECO:0007669"/>
    <property type="project" value="InterPro"/>
</dbReference>
<dbReference type="Gene3D" id="3.30.70.1070">
    <property type="entry name" value="Sporulation related repeat"/>
    <property type="match status" value="1"/>
</dbReference>
<feature type="domain" description="SPOR" evidence="1">
    <location>
        <begin position="222"/>
        <end position="300"/>
    </location>
</feature>